<keyword evidence="2" id="KW-1185">Reference proteome</keyword>
<organism evidence="1 2">
    <name type="scientific">Lecanicillium saksenae</name>
    <dbReference type="NCBI Taxonomy" id="468837"/>
    <lineage>
        <taxon>Eukaryota</taxon>
        <taxon>Fungi</taxon>
        <taxon>Dikarya</taxon>
        <taxon>Ascomycota</taxon>
        <taxon>Pezizomycotina</taxon>
        <taxon>Sordariomycetes</taxon>
        <taxon>Hypocreomycetidae</taxon>
        <taxon>Hypocreales</taxon>
        <taxon>Cordycipitaceae</taxon>
        <taxon>Lecanicillium</taxon>
    </lineage>
</organism>
<evidence type="ECO:0000313" key="2">
    <source>
        <dbReference type="Proteomes" id="UP001148737"/>
    </source>
</evidence>
<name>A0ACC1QQR6_9HYPO</name>
<protein>
    <submittedName>
        <fullName evidence="1">Uncharacterized protein</fullName>
    </submittedName>
</protein>
<accession>A0ACC1QQR6</accession>
<sequence>MTASSTYADADAITTQDLATADSSHYPNYRKRQVHADFYHEKGHIHKKQHAICQNVACDTIEFVDSSYPASNAWNASNDATTGGSTGFPEVEMNSAEFELNQLVTESILAATRPVQAAVAEDIWPFVDVPEEHQPPSSVLRDLDTLSNSTSATKFDPSLQFSPPNSNSPVPADSFDCGNEAGDEISWDHVSSQLHHPYIEQAMDNVRNTQVLAHDTQPLSMPQMKAPSSALSPPAGLLLRPYKTWFHIREMLEAKQSMYKNQPTVIFELFARVVRTQRQNFEKRQIFQLRDLFKINPPYMPGVLVN</sequence>
<dbReference type="Proteomes" id="UP001148737">
    <property type="component" value="Unassembled WGS sequence"/>
</dbReference>
<reference evidence="1" key="1">
    <citation type="submission" date="2022-07" db="EMBL/GenBank/DDBJ databases">
        <title>Genome Sequence of Lecanicillium saksenae.</title>
        <authorList>
            <person name="Buettner E."/>
        </authorList>
    </citation>
    <scope>NUCLEOTIDE SEQUENCE</scope>
    <source>
        <strain evidence="1">VT-O1</strain>
    </source>
</reference>
<proteinExistence type="predicted"/>
<gene>
    <name evidence="1" type="ORF">NLG97_g6047</name>
</gene>
<dbReference type="EMBL" id="JANAKD010000749">
    <property type="protein sequence ID" value="KAJ3489196.1"/>
    <property type="molecule type" value="Genomic_DNA"/>
</dbReference>
<evidence type="ECO:0000313" key="1">
    <source>
        <dbReference type="EMBL" id="KAJ3489196.1"/>
    </source>
</evidence>
<comment type="caution">
    <text evidence="1">The sequence shown here is derived from an EMBL/GenBank/DDBJ whole genome shotgun (WGS) entry which is preliminary data.</text>
</comment>